<feature type="transmembrane region" description="Helical" evidence="1">
    <location>
        <begin position="7"/>
        <end position="26"/>
    </location>
</feature>
<dbReference type="EMBL" id="JAVLET010000005">
    <property type="protein sequence ID" value="KAL0469747.1"/>
    <property type="molecule type" value="Genomic_DNA"/>
</dbReference>
<sequence length="128" mass="13844">MIACLETLYELVYAVLFIGIVIFDALRNPERLPGESDVSAVERGRGGAYRGGGEHGGDAELMVKIAAESFPRRNNLALPRTNFRHSWRSIGGAVWEDDVRASTGIGDLVSARSLEMEPLSVLGVNVGE</sequence>
<evidence type="ECO:0000313" key="3">
    <source>
        <dbReference type="Proteomes" id="UP001451303"/>
    </source>
</evidence>
<keyword evidence="3" id="KW-1185">Reference proteome</keyword>
<keyword evidence="1" id="KW-0472">Membrane</keyword>
<organism evidence="2 3">
    <name type="scientific">Neurospora intermedia</name>
    <dbReference type="NCBI Taxonomy" id="5142"/>
    <lineage>
        <taxon>Eukaryota</taxon>
        <taxon>Fungi</taxon>
        <taxon>Dikarya</taxon>
        <taxon>Ascomycota</taxon>
        <taxon>Pezizomycotina</taxon>
        <taxon>Sordariomycetes</taxon>
        <taxon>Sordariomycetidae</taxon>
        <taxon>Sordariales</taxon>
        <taxon>Sordariaceae</taxon>
        <taxon>Neurospora</taxon>
    </lineage>
</organism>
<dbReference type="Proteomes" id="UP001451303">
    <property type="component" value="Unassembled WGS sequence"/>
</dbReference>
<accession>A0ABR3DAN1</accession>
<comment type="caution">
    <text evidence="2">The sequence shown here is derived from an EMBL/GenBank/DDBJ whole genome shotgun (WGS) entry which is preliminary data.</text>
</comment>
<keyword evidence="1" id="KW-1133">Transmembrane helix</keyword>
<evidence type="ECO:0000256" key="1">
    <source>
        <dbReference type="SAM" id="Phobius"/>
    </source>
</evidence>
<evidence type="ECO:0000313" key="2">
    <source>
        <dbReference type="EMBL" id="KAL0469747.1"/>
    </source>
</evidence>
<reference evidence="2 3" key="1">
    <citation type="submission" date="2023-09" db="EMBL/GenBank/DDBJ databases">
        <title>Multi-omics analysis of a traditional fermented food reveals byproduct-associated fungal strains for waste-to-food upcycling.</title>
        <authorList>
            <consortium name="Lawrence Berkeley National Laboratory"/>
            <person name="Rekdal V.M."/>
            <person name="Villalobos-Escobedo J.M."/>
            <person name="Rodriguez-Valeron N."/>
            <person name="Garcia M.O."/>
            <person name="Vasquez D.P."/>
            <person name="Damayanti I."/>
            <person name="Sorensen P.M."/>
            <person name="Baidoo E.E."/>
            <person name="De Carvalho A.C."/>
            <person name="Riley R."/>
            <person name="Lipzen A."/>
            <person name="He G."/>
            <person name="Yan M."/>
            <person name="Haridas S."/>
            <person name="Daum C."/>
            <person name="Yoshinaga Y."/>
            <person name="Ng V."/>
            <person name="Grigoriev I.V."/>
            <person name="Munk R."/>
            <person name="Nuraida L."/>
            <person name="Wijaya C.H."/>
            <person name="Morales P.-C."/>
            <person name="Keasling J.D."/>
        </authorList>
    </citation>
    <scope>NUCLEOTIDE SEQUENCE [LARGE SCALE GENOMIC DNA]</scope>
    <source>
        <strain evidence="2 3">FGSC 2613</strain>
    </source>
</reference>
<gene>
    <name evidence="2" type="ORF">QR685DRAFT_572703</name>
</gene>
<keyword evidence="1" id="KW-0812">Transmembrane</keyword>
<proteinExistence type="predicted"/>
<name>A0ABR3DAN1_NEUIN</name>
<protein>
    <submittedName>
        <fullName evidence="2">Uncharacterized protein</fullName>
    </submittedName>
</protein>